<dbReference type="AlphaFoldDB" id="A0A4Q2K484"/>
<keyword evidence="2" id="KW-1185">Reference proteome</keyword>
<name>A0A4Q2K484_9ACTN</name>
<organism evidence="1 2">
    <name type="scientific">Senegalimassilia faecalis</name>
    <dbReference type="NCBI Taxonomy" id="2509433"/>
    <lineage>
        <taxon>Bacteria</taxon>
        <taxon>Bacillati</taxon>
        <taxon>Actinomycetota</taxon>
        <taxon>Coriobacteriia</taxon>
        <taxon>Coriobacteriales</taxon>
        <taxon>Coriobacteriaceae</taxon>
        <taxon>Senegalimassilia</taxon>
    </lineage>
</organism>
<evidence type="ECO:0000313" key="1">
    <source>
        <dbReference type="EMBL" id="RXZ54931.1"/>
    </source>
</evidence>
<dbReference type="Proteomes" id="UP000293345">
    <property type="component" value="Unassembled WGS sequence"/>
</dbReference>
<dbReference type="EMBL" id="SDPW01000001">
    <property type="protein sequence ID" value="RXZ54931.1"/>
    <property type="molecule type" value="Genomic_DNA"/>
</dbReference>
<dbReference type="OrthoDB" id="4578660at2"/>
<gene>
    <name evidence="1" type="ORF">ET524_10890</name>
</gene>
<dbReference type="RefSeq" id="WP_129425794.1">
    <property type="nucleotide sequence ID" value="NZ_SDPW01000001.1"/>
</dbReference>
<reference evidence="1 2" key="1">
    <citation type="submission" date="2019-01" db="EMBL/GenBank/DDBJ databases">
        <title>Senegalimassilia sp. nov. KGMB04484 isolated human feces.</title>
        <authorList>
            <person name="Han K.-I."/>
            <person name="Kim J.-S."/>
            <person name="Lee K.C."/>
            <person name="Suh M.K."/>
            <person name="Eom M.K."/>
            <person name="Lee J.H."/>
            <person name="Park S.-H."/>
            <person name="Kang S.W."/>
            <person name="Park J.-E."/>
            <person name="Oh B.S."/>
            <person name="Yu S.Y."/>
            <person name="Choi S.-H."/>
            <person name="Lee D.H."/>
            <person name="Yoon H."/>
            <person name="Kim B.-Y."/>
            <person name="Lee J.H."/>
            <person name="Lee J.-S."/>
        </authorList>
    </citation>
    <scope>NUCLEOTIDE SEQUENCE [LARGE SCALE GENOMIC DNA]</scope>
    <source>
        <strain evidence="1 2">KGMB04484</strain>
    </source>
</reference>
<protein>
    <recommendedName>
        <fullName evidence="3">HNH endonuclease</fullName>
    </recommendedName>
</protein>
<sequence>MSANRTGICHICGDDGPLSYEHIPPRSMGNSKPVKSYRVADIAKKHGTTNVQFTSDIHYHQHQRGVGFQTICRKCNSYLGRHYVKAYTGCISELGALLQEAKNDKDGNGIHLEAHNIPVLAFTKHVISNFCSTTQPGTMLDCRDFLLDCENRNLPDRYRLFMFAVPENGTFVSSGWIQLLLNEEGLKTANLAFIATYPVGFYLYDAESSSAEPDSSRYGCEITSMAKQPWGAEPNFSIDLPYMTISNSIPVPISQNLK</sequence>
<evidence type="ECO:0008006" key="3">
    <source>
        <dbReference type="Google" id="ProtNLM"/>
    </source>
</evidence>
<proteinExistence type="predicted"/>
<evidence type="ECO:0000313" key="2">
    <source>
        <dbReference type="Proteomes" id="UP000293345"/>
    </source>
</evidence>
<accession>A0A4Q2K484</accession>
<comment type="caution">
    <text evidence="1">The sequence shown here is derived from an EMBL/GenBank/DDBJ whole genome shotgun (WGS) entry which is preliminary data.</text>
</comment>